<protein>
    <submittedName>
        <fullName evidence="2">DUF4362 domain-containing protein</fullName>
    </submittedName>
</protein>
<keyword evidence="1" id="KW-0472">Membrane</keyword>
<dbReference type="InterPro" id="IPR025372">
    <property type="entry name" value="DUF4362"/>
</dbReference>
<name>A0A3L7JLM1_9BACI</name>
<feature type="transmembrane region" description="Helical" evidence="1">
    <location>
        <begin position="26"/>
        <end position="47"/>
    </location>
</feature>
<sequence>MVIKWKFLITYNQTLNLPGGRELNKFISTLTIILIVITTFGCSNGAYSYDKAVKRGDVVYQSKVDNLDRFEQFLINLSDKKKDKIRVTEYTLEGDPIYHDLQFDGKVIRYIYDNSNDEYGGNDKGIKRDLCTGIIKKENEQGYVEFIISGCSNENDRILLRVEKDALKDN</sequence>
<proteinExistence type="predicted"/>
<organism evidence="2 3">
    <name type="scientific">Falsibacillus albus</name>
    <dbReference type="NCBI Taxonomy" id="2478915"/>
    <lineage>
        <taxon>Bacteria</taxon>
        <taxon>Bacillati</taxon>
        <taxon>Bacillota</taxon>
        <taxon>Bacilli</taxon>
        <taxon>Bacillales</taxon>
        <taxon>Bacillaceae</taxon>
        <taxon>Falsibacillus</taxon>
    </lineage>
</organism>
<gene>
    <name evidence="2" type="ORF">D9X91_20760</name>
</gene>
<evidence type="ECO:0000313" key="2">
    <source>
        <dbReference type="EMBL" id="RLQ91636.1"/>
    </source>
</evidence>
<dbReference type="EMBL" id="RCVZ01000022">
    <property type="protein sequence ID" value="RLQ91636.1"/>
    <property type="molecule type" value="Genomic_DNA"/>
</dbReference>
<keyword evidence="1" id="KW-1133">Transmembrane helix</keyword>
<dbReference type="Pfam" id="PF14275">
    <property type="entry name" value="DUF4362"/>
    <property type="match status" value="1"/>
</dbReference>
<dbReference type="Proteomes" id="UP000276770">
    <property type="component" value="Unassembled WGS sequence"/>
</dbReference>
<reference evidence="2 3" key="1">
    <citation type="submission" date="2018-10" db="EMBL/GenBank/DDBJ databases">
        <title>Falsibacillus sp. genome draft.</title>
        <authorList>
            <person name="Shi S."/>
        </authorList>
    </citation>
    <scope>NUCLEOTIDE SEQUENCE [LARGE SCALE GENOMIC DNA]</scope>
    <source>
        <strain evidence="2 3">GY 10110</strain>
    </source>
</reference>
<evidence type="ECO:0000256" key="1">
    <source>
        <dbReference type="SAM" id="Phobius"/>
    </source>
</evidence>
<evidence type="ECO:0000313" key="3">
    <source>
        <dbReference type="Proteomes" id="UP000276770"/>
    </source>
</evidence>
<comment type="caution">
    <text evidence="2">The sequence shown here is derived from an EMBL/GenBank/DDBJ whole genome shotgun (WGS) entry which is preliminary data.</text>
</comment>
<keyword evidence="3" id="KW-1185">Reference proteome</keyword>
<keyword evidence="1" id="KW-0812">Transmembrane</keyword>
<dbReference type="AlphaFoldDB" id="A0A3L7JLM1"/>
<accession>A0A3L7JLM1</accession>